<evidence type="ECO:0000313" key="2">
    <source>
        <dbReference type="WBParaSite" id="JU765_v2.g8994.t1"/>
    </source>
</evidence>
<sequence>NSGLFSAIKYDENVQAILGWLIKALIELNAPSSIAGVNTFAKKVFGVNLIISYPSEYLACGKYEAAKQSLFLFAEAGGLNEFEKEFFLELIRSKKFKIYENRDVNSTIEKTLQLLGASNIHDETDKFEITSLPWEIEKRIDDFERKFMDILSQMEKSKKGQKYGKIDALLKKPFEEMIKKISFEIQRYSFIMNSVDICPKIKVKFSLLDALKRAISLKLNDGGYKNG</sequence>
<proteinExistence type="predicted"/>
<reference evidence="2" key="1">
    <citation type="submission" date="2022-11" db="UniProtKB">
        <authorList>
            <consortium name="WormBaseParasite"/>
        </authorList>
    </citation>
    <scope>IDENTIFICATION</scope>
</reference>
<accession>A0AC34RPJ8</accession>
<organism evidence="1 2">
    <name type="scientific">Panagrolaimus sp. JU765</name>
    <dbReference type="NCBI Taxonomy" id="591449"/>
    <lineage>
        <taxon>Eukaryota</taxon>
        <taxon>Metazoa</taxon>
        <taxon>Ecdysozoa</taxon>
        <taxon>Nematoda</taxon>
        <taxon>Chromadorea</taxon>
        <taxon>Rhabditida</taxon>
        <taxon>Tylenchina</taxon>
        <taxon>Panagrolaimomorpha</taxon>
        <taxon>Panagrolaimoidea</taxon>
        <taxon>Panagrolaimidae</taxon>
        <taxon>Panagrolaimus</taxon>
    </lineage>
</organism>
<dbReference type="WBParaSite" id="JU765_v2.g8994.t1">
    <property type="protein sequence ID" value="JU765_v2.g8994.t1"/>
    <property type="gene ID" value="JU765_v2.g8994"/>
</dbReference>
<name>A0AC34RPJ8_9BILA</name>
<dbReference type="Proteomes" id="UP000887576">
    <property type="component" value="Unplaced"/>
</dbReference>
<evidence type="ECO:0000313" key="1">
    <source>
        <dbReference type="Proteomes" id="UP000887576"/>
    </source>
</evidence>
<protein>
    <submittedName>
        <fullName evidence="2">Uncharacterized protein</fullName>
    </submittedName>
</protein>